<gene>
    <name evidence="1" type="ORF">AMORRO_LOCUS14658</name>
</gene>
<dbReference type="EMBL" id="CAJVPV010030174">
    <property type="protein sequence ID" value="CAG8740212.1"/>
    <property type="molecule type" value="Genomic_DNA"/>
</dbReference>
<dbReference type="OrthoDB" id="10585209at2759"/>
<proteinExistence type="predicted"/>
<name>A0A9N9NI75_9GLOM</name>
<reference evidence="1" key="1">
    <citation type="submission" date="2021-06" db="EMBL/GenBank/DDBJ databases">
        <authorList>
            <person name="Kallberg Y."/>
            <person name="Tangrot J."/>
            <person name="Rosling A."/>
        </authorList>
    </citation>
    <scope>NUCLEOTIDE SEQUENCE</scope>
    <source>
        <strain evidence="1">CL551</strain>
    </source>
</reference>
<feature type="non-terminal residue" evidence="1">
    <location>
        <position position="1"/>
    </location>
</feature>
<organism evidence="1 2">
    <name type="scientific">Acaulospora morrowiae</name>
    <dbReference type="NCBI Taxonomy" id="94023"/>
    <lineage>
        <taxon>Eukaryota</taxon>
        <taxon>Fungi</taxon>
        <taxon>Fungi incertae sedis</taxon>
        <taxon>Mucoromycota</taxon>
        <taxon>Glomeromycotina</taxon>
        <taxon>Glomeromycetes</taxon>
        <taxon>Diversisporales</taxon>
        <taxon>Acaulosporaceae</taxon>
        <taxon>Acaulospora</taxon>
    </lineage>
</organism>
<evidence type="ECO:0000313" key="2">
    <source>
        <dbReference type="Proteomes" id="UP000789342"/>
    </source>
</evidence>
<accession>A0A9N9NI75</accession>
<dbReference type="Proteomes" id="UP000789342">
    <property type="component" value="Unassembled WGS sequence"/>
</dbReference>
<keyword evidence="2" id="KW-1185">Reference proteome</keyword>
<feature type="non-terminal residue" evidence="1">
    <location>
        <position position="174"/>
    </location>
</feature>
<dbReference type="AlphaFoldDB" id="A0A9N9NI75"/>
<sequence length="174" mass="20065">TIIREKKIQKSRIAIIKNKMIISQKNNDLLIERVAPQQTELLHATAKAGKQSQVVQQKITNDCSSVQAIENFKISDEEEVQPPSKMLRVDKLEQPHTPVDKWFVNNIDISKICLEYRVVVVKKCESKAVILNAIEELALSHVFVFQEESPHGLCEYIGDKIWEKLLVEFRKLYP</sequence>
<protein>
    <submittedName>
        <fullName evidence="1">115_t:CDS:1</fullName>
    </submittedName>
</protein>
<evidence type="ECO:0000313" key="1">
    <source>
        <dbReference type="EMBL" id="CAG8740212.1"/>
    </source>
</evidence>
<comment type="caution">
    <text evidence="1">The sequence shown here is derived from an EMBL/GenBank/DDBJ whole genome shotgun (WGS) entry which is preliminary data.</text>
</comment>